<accession>A0A378I7W4</accession>
<sequence>MIDLNQLFNDLLNKYPELKAYLDSEPPNTRLISRDLSKSYKLNDEAFTLVDVCVIGGKEKHLEALKPGPRDMKETSYSAIRWVAQTGNMAILEQLENALIAETKNYTKPALQERMFMPFILAAENDHMEMIKRFERWLEKEMNVALRANEYFVIRRLAYAVKIDFIRHFETHLTDAQKKELVRVRDYDILRNAVHKSNLEIFKHFEAYASIADMKDFCFGRTVYHSMIVEAALNGKSNPALLYHLLAFLAVMIDKENDVLQFDGERYSPFVIQQLTLIHERRAALKAKHPDETFELSDKEAKTAFYTLRALIRYGIKSENAGAEDSLNYVHVLLGLLRNIPVVKEEERILMQAQSELLSLVKRVCDSINPLPEAIKGVKTILDEKGSDPEACVMAIREYCQKENGQLSRMSPQMFSPSQKEIKQFCTILAFINDEKIMASVDALRELIEKRMSNAASVESSTPEILTPGLSGI</sequence>
<keyword evidence="3" id="KW-1185">Reference proteome</keyword>
<evidence type="ECO:0000313" key="2">
    <source>
        <dbReference type="EMBL" id="STX31133.1"/>
    </source>
</evidence>
<name>A0A378I7W4_9GAMM</name>
<evidence type="ECO:0000313" key="1">
    <source>
        <dbReference type="EMBL" id="KTC68157.1"/>
    </source>
</evidence>
<dbReference type="Proteomes" id="UP000255066">
    <property type="component" value="Unassembled WGS sequence"/>
</dbReference>
<protein>
    <submittedName>
        <fullName evidence="2">Ankyrin repeat protein</fullName>
    </submittedName>
</protein>
<gene>
    <name evidence="1" type="ORF">Lbir_2759</name>
    <name evidence="2" type="ORF">NCTC12437_00903</name>
</gene>
<reference evidence="1 3" key="1">
    <citation type="submission" date="2015-11" db="EMBL/GenBank/DDBJ databases">
        <title>Genomic analysis of 38 Legionella species identifies large and diverse effector repertoires.</title>
        <authorList>
            <person name="Burstein D."/>
            <person name="Amaro F."/>
            <person name="Zusman T."/>
            <person name="Lifshitz Z."/>
            <person name="Cohen O."/>
            <person name="Gilbert J.A."/>
            <person name="Pupko T."/>
            <person name="Shuman H.A."/>
            <person name="Segal G."/>
        </authorList>
    </citation>
    <scope>NUCLEOTIDE SEQUENCE [LARGE SCALE GENOMIC DNA]</scope>
    <source>
        <strain evidence="1 3">CDC#1407-AL-14</strain>
    </source>
</reference>
<organism evidence="2 4">
    <name type="scientific">Legionella birminghamensis</name>
    <dbReference type="NCBI Taxonomy" id="28083"/>
    <lineage>
        <taxon>Bacteria</taxon>
        <taxon>Pseudomonadati</taxon>
        <taxon>Pseudomonadota</taxon>
        <taxon>Gammaproteobacteria</taxon>
        <taxon>Legionellales</taxon>
        <taxon>Legionellaceae</taxon>
        <taxon>Legionella</taxon>
    </lineage>
</organism>
<reference evidence="2 4" key="2">
    <citation type="submission" date="2018-06" db="EMBL/GenBank/DDBJ databases">
        <authorList>
            <consortium name="Pathogen Informatics"/>
            <person name="Doyle S."/>
        </authorList>
    </citation>
    <scope>NUCLEOTIDE SEQUENCE [LARGE SCALE GENOMIC DNA]</scope>
    <source>
        <strain evidence="2 4">NCTC12437</strain>
    </source>
</reference>
<dbReference type="OrthoDB" id="5654448at2"/>
<dbReference type="EMBL" id="UGNW01000001">
    <property type="protein sequence ID" value="STX31133.1"/>
    <property type="molecule type" value="Genomic_DNA"/>
</dbReference>
<dbReference type="STRING" id="28083.Lbir_2759"/>
<dbReference type="InterPro" id="IPR036770">
    <property type="entry name" value="Ankyrin_rpt-contain_sf"/>
</dbReference>
<evidence type="ECO:0000313" key="3">
    <source>
        <dbReference type="Proteomes" id="UP000054735"/>
    </source>
</evidence>
<dbReference type="Gene3D" id="1.25.40.20">
    <property type="entry name" value="Ankyrin repeat-containing domain"/>
    <property type="match status" value="1"/>
</dbReference>
<dbReference type="RefSeq" id="WP_058524746.1">
    <property type="nucleotide sequence ID" value="NZ_CAAAHV010000004.1"/>
</dbReference>
<dbReference type="Proteomes" id="UP000054735">
    <property type="component" value="Unassembled WGS sequence"/>
</dbReference>
<evidence type="ECO:0000313" key="4">
    <source>
        <dbReference type="Proteomes" id="UP000255066"/>
    </source>
</evidence>
<proteinExistence type="predicted"/>
<dbReference type="EMBL" id="LNXT01000048">
    <property type="protein sequence ID" value="KTC68157.1"/>
    <property type="molecule type" value="Genomic_DNA"/>
</dbReference>
<dbReference type="AlphaFoldDB" id="A0A378I7W4"/>